<feature type="domain" description="OmpR/PhoB-type" evidence="3">
    <location>
        <begin position="1"/>
        <end position="99"/>
    </location>
</feature>
<dbReference type="Gene3D" id="1.25.40.10">
    <property type="entry name" value="Tetratricopeptide repeat domain"/>
    <property type="match status" value="1"/>
</dbReference>
<protein>
    <recommendedName>
        <fullName evidence="3">OmpR/PhoB-type domain-containing protein</fullName>
    </recommendedName>
</protein>
<dbReference type="CDD" id="cd00383">
    <property type="entry name" value="trans_reg_C"/>
    <property type="match status" value="1"/>
</dbReference>
<name>A0ABN0X9D1_9ALTE</name>
<comment type="caution">
    <text evidence="4">The sequence shown here is derived from an EMBL/GenBank/DDBJ whole genome shotgun (WGS) entry which is preliminary data.</text>
</comment>
<dbReference type="SUPFAM" id="SSF46894">
    <property type="entry name" value="C-terminal effector domain of the bipartite response regulators"/>
    <property type="match status" value="1"/>
</dbReference>
<feature type="DNA-binding region" description="OmpR/PhoB-type" evidence="2">
    <location>
        <begin position="1"/>
        <end position="99"/>
    </location>
</feature>
<evidence type="ECO:0000313" key="5">
    <source>
        <dbReference type="Proteomes" id="UP001501757"/>
    </source>
</evidence>
<dbReference type="Gene3D" id="1.10.10.10">
    <property type="entry name" value="Winged helix-like DNA-binding domain superfamily/Winged helix DNA-binding domain"/>
    <property type="match status" value="1"/>
</dbReference>
<dbReference type="InterPro" id="IPR001867">
    <property type="entry name" value="OmpR/PhoB-type_DNA-bd"/>
</dbReference>
<dbReference type="InterPro" id="IPR011990">
    <property type="entry name" value="TPR-like_helical_dom_sf"/>
</dbReference>
<proteinExistence type="predicted"/>
<evidence type="ECO:0000256" key="1">
    <source>
        <dbReference type="ARBA" id="ARBA00023125"/>
    </source>
</evidence>
<accession>A0ABN0X9D1</accession>
<dbReference type="Pfam" id="PF00486">
    <property type="entry name" value="Trans_reg_C"/>
    <property type="match status" value="1"/>
</dbReference>
<dbReference type="InterPro" id="IPR016032">
    <property type="entry name" value="Sig_transdc_resp-reg_C-effctor"/>
</dbReference>
<dbReference type="Proteomes" id="UP001501757">
    <property type="component" value="Unassembled WGS sequence"/>
</dbReference>
<dbReference type="SUPFAM" id="SSF48452">
    <property type="entry name" value="TPR-like"/>
    <property type="match status" value="1"/>
</dbReference>
<dbReference type="PROSITE" id="PS51755">
    <property type="entry name" value="OMPR_PHOB"/>
    <property type="match status" value="1"/>
</dbReference>
<dbReference type="SMART" id="SM00862">
    <property type="entry name" value="Trans_reg_C"/>
    <property type="match status" value="1"/>
</dbReference>
<keyword evidence="5" id="KW-1185">Reference proteome</keyword>
<evidence type="ECO:0000313" key="4">
    <source>
        <dbReference type="EMBL" id="GAA0358527.1"/>
    </source>
</evidence>
<keyword evidence="1 2" id="KW-0238">DNA-binding</keyword>
<gene>
    <name evidence="4" type="ORF">GCM10009092_23420</name>
</gene>
<dbReference type="InterPro" id="IPR036388">
    <property type="entry name" value="WH-like_DNA-bd_sf"/>
</dbReference>
<dbReference type="RefSeq" id="WP_102794701.1">
    <property type="nucleotide sequence ID" value="NZ_BAAAEI010000012.1"/>
</dbReference>
<reference evidence="4 5" key="1">
    <citation type="journal article" date="2019" name="Int. J. Syst. Evol. Microbiol.">
        <title>The Global Catalogue of Microorganisms (GCM) 10K type strain sequencing project: providing services to taxonomists for standard genome sequencing and annotation.</title>
        <authorList>
            <consortium name="The Broad Institute Genomics Platform"/>
            <consortium name="The Broad Institute Genome Sequencing Center for Infectious Disease"/>
            <person name="Wu L."/>
            <person name="Ma J."/>
        </authorList>
    </citation>
    <scope>NUCLEOTIDE SEQUENCE [LARGE SCALE GENOMIC DNA]</scope>
    <source>
        <strain evidence="4 5">JCM 13378</strain>
    </source>
</reference>
<dbReference type="EMBL" id="BAAAEI010000012">
    <property type="protein sequence ID" value="GAA0358527.1"/>
    <property type="molecule type" value="Genomic_DNA"/>
</dbReference>
<evidence type="ECO:0000259" key="3">
    <source>
        <dbReference type="PROSITE" id="PS51755"/>
    </source>
</evidence>
<sequence length="475" mass="54248">MQDFRLGEWQVSPTQNSLTRGKETRQLEHTPMQLLLHFTQNPGQILYKDALLQHIWAQKVVTEEVLTVAVSHIRKALGDNARAPSYIKTVPGKGYCLICAPSALSPHHRPESKKISWWYKLPLLLVIPLLWWFWSPLVSVTMPETEHHSAGQDLYNQGRFLLFSQEEQHLERADNLFEQALQKDPDLGSALWGKAMVLIIQADDLSGERAASLRSEAIQLLEQAELMSADNAAIQAQLGWLYFTHEWNFKLAGQKLERAIELDNRDATNHFLYAQYLMAMGQNDSALAATRRYIDLAPQYYSVPVVAWLYNTARQPQKAMLELEKIAALTEPDLGFHYSAIKTLESLGLEQRAFNHLLQSMHYKGFTSGQIADAKQQFATGGLAQVYNWLIQNQIRDNLGHYAAPLAYARYAIKANQPAQAIKWLQDAIQQRQVEVLWLAVDPYYDPLRLEPEFHQILKQLKLDGIGQKKNVELN</sequence>
<organism evidence="4 5">
    <name type="scientific">Bowmanella denitrificans</name>
    <dbReference type="NCBI Taxonomy" id="366582"/>
    <lineage>
        <taxon>Bacteria</taxon>
        <taxon>Pseudomonadati</taxon>
        <taxon>Pseudomonadota</taxon>
        <taxon>Gammaproteobacteria</taxon>
        <taxon>Alteromonadales</taxon>
        <taxon>Alteromonadaceae</taxon>
        <taxon>Bowmanella</taxon>
    </lineage>
</organism>
<evidence type="ECO:0000256" key="2">
    <source>
        <dbReference type="PROSITE-ProRule" id="PRU01091"/>
    </source>
</evidence>